<evidence type="ECO:0000313" key="2">
    <source>
        <dbReference type="EMBL" id="MBK0378498.1"/>
    </source>
</evidence>
<organism evidence="2 3">
    <name type="scientific">Mucilaginibacter segetis</name>
    <dbReference type="NCBI Taxonomy" id="2793071"/>
    <lineage>
        <taxon>Bacteria</taxon>
        <taxon>Pseudomonadati</taxon>
        <taxon>Bacteroidota</taxon>
        <taxon>Sphingobacteriia</taxon>
        <taxon>Sphingobacteriales</taxon>
        <taxon>Sphingobacteriaceae</taxon>
        <taxon>Mucilaginibacter</taxon>
    </lineage>
</organism>
<protein>
    <submittedName>
        <fullName evidence="2">Uncharacterized protein</fullName>
    </submittedName>
</protein>
<accession>A0A934PPT1</accession>
<sequence>MIRYLGIELRDKDKLIFSIVVAITSGFSNGIYPGYQFDDQTGRPFFKTHWP</sequence>
<comment type="caution">
    <text evidence="2">The sequence shown here is derived from an EMBL/GenBank/DDBJ whole genome shotgun (WGS) entry which is preliminary data.</text>
</comment>
<proteinExistence type="predicted"/>
<feature type="transmembrane region" description="Helical" evidence="1">
    <location>
        <begin position="15"/>
        <end position="35"/>
    </location>
</feature>
<evidence type="ECO:0000313" key="3">
    <source>
        <dbReference type="Proteomes" id="UP000613193"/>
    </source>
</evidence>
<keyword evidence="1" id="KW-0812">Transmembrane</keyword>
<dbReference type="Proteomes" id="UP000613193">
    <property type="component" value="Unassembled WGS sequence"/>
</dbReference>
<keyword evidence="1" id="KW-1133">Transmembrane helix</keyword>
<evidence type="ECO:0000256" key="1">
    <source>
        <dbReference type="SAM" id="Phobius"/>
    </source>
</evidence>
<dbReference type="AlphaFoldDB" id="A0A934PPT1"/>
<name>A0A934PPT1_9SPHI</name>
<reference evidence="2" key="1">
    <citation type="submission" date="2020-12" db="EMBL/GenBank/DDBJ databases">
        <title>Bacterial novel species Mucilaginibacter sp. SD-g isolated from soil.</title>
        <authorList>
            <person name="Jung H.-Y."/>
        </authorList>
    </citation>
    <scope>NUCLEOTIDE SEQUENCE</scope>
    <source>
        <strain evidence="2">SD-g</strain>
    </source>
</reference>
<dbReference type="RefSeq" id="WP_200064343.1">
    <property type="nucleotide sequence ID" value="NZ_JAEHFW010000001.1"/>
</dbReference>
<keyword evidence="3" id="KW-1185">Reference proteome</keyword>
<dbReference type="EMBL" id="JAEHFW010000001">
    <property type="protein sequence ID" value="MBK0378498.1"/>
    <property type="molecule type" value="Genomic_DNA"/>
</dbReference>
<keyword evidence="1" id="KW-0472">Membrane</keyword>
<gene>
    <name evidence="2" type="ORF">I5M19_04220</name>
</gene>